<evidence type="ECO:0000256" key="12">
    <source>
        <dbReference type="PROSITE-ProRule" id="PRU00706"/>
    </source>
</evidence>
<dbReference type="PRINTS" id="PR01243">
    <property type="entry name" value="NUCDPKINASE"/>
</dbReference>
<keyword evidence="6" id="KW-0479">Metal-binding</keyword>
<proteinExistence type="inferred from homology"/>
<evidence type="ECO:0000313" key="17">
    <source>
        <dbReference type="Proteomes" id="UP000034316"/>
    </source>
</evidence>
<gene>
    <name evidence="16" type="ORF">UR93_C0023G0025</name>
</gene>
<evidence type="ECO:0000256" key="3">
    <source>
        <dbReference type="ARBA" id="ARBA00012966"/>
    </source>
</evidence>
<reference evidence="16 17" key="1">
    <citation type="journal article" date="2015" name="Nature">
        <title>rRNA introns, odd ribosomes, and small enigmatic genomes across a large radiation of phyla.</title>
        <authorList>
            <person name="Brown C.T."/>
            <person name="Hug L.A."/>
            <person name="Thomas B.C."/>
            <person name="Sharon I."/>
            <person name="Castelle C.J."/>
            <person name="Singh A."/>
            <person name="Wilkins M.J."/>
            <person name="Williams K.H."/>
            <person name="Banfield J.F."/>
        </authorList>
    </citation>
    <scope>NUCLEOTIDE SEQUENCE [LARGE SCALE GENOMIC DNA]</scope>
</reference>
<evidence type="ECO:0000256" key="2">
    <source>
        <dbReference type="ARBA" id="ARBA00008142"/>
    </source>
</evidence>
<evidence type="ECO:0000256" key="8">
    <source>
        <dbReference type="ARBA" id="ARBA00022777"/>
    </source>
</evidence>
<keyword evidence="7 14" id="KW-0547">Nucleotide-binding</keyword>
<dbReference type="EC" id="2.7.4.6" evidence="3 14"/>
<accession>A0A0G0DH21</accession>
<dbReference type="SMART" id="SM00562">
    <property type="entry name" value="NDK"/>
    <property type="match status" value="1"/>
</dbReference>
<dbReference type="PANTHER" id="PTHR11349">
    <property type="entry name" value="NUCLEOSIDE DIPHOSPHATE KINASE"/>
    <property type="match status" value="1"/>
</dbReference>
<dbReference type="AlphaFoldDB" id="A0A0G0DH21"/>
<organism evidence="16 17">
    <name type="scientific">Berkelbacteria bacterium GW2011_GWA2_35_9</name>
    <dbReference type="NCBI Taxonomy" id="1618333"/>
    <lineage>
        <taxon>Bacteria</taxon>
        <taxon>Candidatus Berkelbacteria</taxon>
    </lineage>
</organism>
<keyword evidence="8 14" id="KW-0418">Kinase</keyword>
<keyword evidence="5 14" id="KW-0808">Transferase</keyword>
<dbReference type="Pfam" id="PF00334">
    <property type="entry name" value="NDK"/>
    <property type="match status" value="1"/>
</dbReference>
<dbReference type="NCBIfam" id="NF001908">
    <property type="entry name" value="PRK00668.1"/>
    <property type="match status" value="1"/>
</dbReference>
<dbReference type="GO" id="GO:0046872">
    <property type="term" value="F:metal ion binding"/>
    <property type="evidence" value="ECO:0007669"/>
    <property type="project" value="UniProtKB-KW"/>
</dbReference>
<keyword evidence="10" id="KW-0460">Magnesium</keyword>
<dbReference type="SUPFAM" id="SSF54919">
    <property type="entry name" value="Nucleoside diphosphate kinase, NDK"/>
    <property type="match status" value="1"/>
</dbReference>
<feature type="binding site" evidence="12">
    <location>
        <position position="61"/>
    </location>
    <ligand>
        <name>ATP</name>
        <dbReference type="ChEBI" id="CHEBI:30616"/>
    </ligand>
</feature>
<sequence length="157" mass="18035">MKKLHQQTLVFFKPDAINRGILGEIITRFERKGLKVVAMKMINLNDELINEHYHHLKNKSFFKNNLIFFQSVPIVLLVLEGLEAVKVVRNLAGPTFGVDAPAGTIRGDYSVSTRSNIIHASDSLENAKIEIARFFNKNELFDYQKIDEEILYAEDER</sequence>
<comment type="cofactor">
    <cofactor evidence="1">
        <name>Mg(2+)</name>
        <dbReference type="ChEBI" id="CHEBI:18420"/>
    </cofactor>
</comment>
<evidence type="ECO:0000256" key="5">
    <source>
        <dbReference type="ARBA" id="ARBA00022679"/>
    </source>
</evidence>
<dbReference type="EMBL" id="LBRB01000023">
    <property type="protein sequence ID" value="KKP88071.1"/>
    <property type="molecule type" value="Genomic_DNA"/>
</dbReference>
<dbReference type="InterPro" id="IPR023005">
    <property type="entry name" value="Nucleoside_diP_kinase_AS"/>
</dbReference>
<dbReference type="InterPro" id="IPR036850">
    <property type="entry name" value="NDK-like_dom_sf"/>
</dbReference>
<dbReference type="GO" id="GO:0004550">
    <property type="term" value="F:nucleoside diphosphate kinase activity"/>
    <property type="evidence" value="ECO:0007669"/>
    <property type="project" value="UniProtKB-EC"/>
</dbReference>
<evidence type="ECO:0000256" key="9">
    <source>
        <dbReference type="ARBA" id="ARBA00022840"/>
    </source>
</evidence>
<dbReference type="FunFam" id="3.30.70.141:FF:000003">
    <property type="entry name" value="Nucleoside diphosphate kinase"/>
    <property type="match status" value="1"/>
</dbReference>
<dbReference type="GO" id="GO:0006241">
    <property type="term" value="P:CTP biosynthetic process"/>
    <property type="evidence" value="ECO:0007669"/>
    <property type="project" value="InterPro"/>
</dbReference>
<feature type="active site" description="Pros-phosphohistidine intermediate" evidence="12">
    <location>
        <position position="119"/>
    </location>
</feature>
<dbReference type="PATRIC" id="fig|1618333.3.peg.576"/>
<comment type="caution">
    <text evidence="16">The sequence shown here is derived from an EMBL/GenBank/DDBJ whole genome shotgun (WGS) entry which is preliminary data.</text>
</comment>
<feature type="binding site" evidence="12">
    <location>
        <position position="13"/>
    </location>
    <ligand>
        <name>ATP</name>
        <dbReference type="ChEBI" id="CHEBI:30616"/>
    </ligand>
</feature>
<dbReference type="InterPro" id="IPR034907">
    <property type="entry name" value="NDK-like_dom"/>
</dbReference>
<dbReference type="GO" id="GO:0005524">
    <property type="term" value="F:ATP binding"/>
    <property type="evidence" value="ECO:0007669"/>
    <property type="project" value="UniProtKB-KW"/>
</dbReference>
<evidence type="ECO:0000259" key="15">
    <source>
        <dbReference type="SMART" id="SM00562"/>
    </source>
</evidence>
<evidence type="ECO:0000256" key="1">
    <source>
        <dbReference type="ARBA" id="ARBA00001946"/>
    </source>
</evidence>
<feature type="binding site" evidence="12">
    <location>
        <position position="106"/>
    </location>
    <ligand>
        <name>ATP</name>
        <dbReference type="ChEBI" id="CHEBI:30616"/>
    </ligand>
</feature>
<dbReference type="PROSITE" id="PS51374">
    <property type="entry name" value="NDPK_LIKE"/>
    <property type="match status" value="1"/>
</dbReference>
<dbReference type="GO" id="GO:0006183">
    <property type="term" value="P:GTP biosynthetic process"/>
    <property type="evidence" value="ECO:0007669"/>
    <property type="project" value="InterPro"/>
</dbReference>
<feature type="binding site" evidence="12">
    <location>
        <position position="95"/>
    </location>
    <ligand>
        <name>ATP</name>
        <dbReference type="ChEBI" id="CHEBI:30616"/>
    </ligand>
</feature>
<evidence type="ECO:0000256" key="6">
    <source>
        <dbReference type="ARBA" id="ARBA00022723"/>
    </source>
</evidence>
<protein>
    <recommendedName>
        <fullName evidence="4 14">Nucleoside diphosphate kinase</fullName>
        <ecNumber evidence="3 14">2.7.4.6</ecNumber>
    </recommendedName>
</protein>
<evidence type="ECO:0000313" key="16">
    <source>
        <dbReference type="EMBL" id="KKP88071.1"/>
    </source>
</evidence>
<dbReference type="Gene3D" id="3.30.70.141">
    <property type="entry name" value="Nucleoside diphosphate kinase-like domain"/>
    <property type="match status" value="1"/>
</dbReference>
<comment type="similarity">
    <text evidence="2 12 13">Belongs to the NDK family.</text>
</comment>
<evidence type="ECO:0000256" key="14">
    <source>
        <dbReference type="RuleBase" id="RU004013"/>
    </source>
</evidence>
<evidence type="ECO:0000256" key="11">
    <source>
        <dbReference type="ARBA" id="ARBA00023080"/>
    </source>
</evidence>
<keyword evidence="11" id="KW-0546">Nucleotide metabolism</keyword>
<keyword evidence="9 14" id="KW-0067">ATP-binding</keyword>
<comment type="catalytic activity">
    <reaction evidence="14">
        <text>a 2'-deoxyribonucleoside 5'-diphosphate + ATP = a 2'-deoxyribonucleoside 5'-triphosphate + ADP</text>
        <dbReference type="Rhea" id="RHEA:44640"/>
        <dbReference type="ChEBI" id="CHEBI:30616"/>
        <dbReference type="ChEBI" id="CHEBI:61560"/>
        <dbReference type="ChEBI" id="CHEBI:73316"/>
        <dbReference type="ChEBI" id="CHEBI:456216"/>
        <dbReference type="EC" id="2.7.4.6"/>
    </reaction>
</comment>
<evidence type="ECO:0000256" key="10">
    <source>
        <dbReference type="ARBA" id="ARBA00022842"/>
    </source>
</evidence>
<evidence type="ECO:0000256" key="13">
    <source>
        <dbReference type="RuleBase" id="RU004011"/>
    </source>
</evidence>
<feature type="binding site" evidence="12">
    <location>
        <position position="116"/>
    </location>
    <ligand>
        <name>ATP</name>
        <dbReference type="ChEBI" id="CHEBI:30616"/>
    </ligand>
</feature>
<dbReference type="STRING" id="1618333.UR93_C0023G0025"/>
<dbReference type="GO" id="GO:0006228">
    <property type="term" value="P:UTP biosynthetic process"/>
    <property type="evidence" value="ECO:0007669"/>
    <property type="project" value="InterPro"/>
</dbReference>
<feature type="binding site" evidence="12">
    <location>
        <position position="89"/>
    </location>
    <ligand>
        <name>ATP</name>
        <dbReference type="ChEBI" id="CHEBI:30616"/>
    </ligand>
</feature>
<evidence type="ECO:0000256" key="4">
    <source>
        <dbReference type="ARBA" id="ARBA00017632"/>
    </source>
</evidence>
<evidence type="ECO:0000256" key="7">
    <source>
        <dbReference type="ARBA" id="ARBA00022741"/>
    </source>
</evidence>
<feature type="domain" description="Nucleoside diphosphate kinase-like" evidence="15">
    <location>
        <begin position="5"/>
        <end position="142"/>
    </location>
</feature>
<dbReference type="PROSITE" id="PS00469">
    <property type="entry name" value="NDPK"/>
    <property type="match status" value="1"/>
</dbReference>
<name>A0A0G0DH21_9BACT</name>
<dbReference type="Proteomes" id="UP000034316">
    <property type="component" value="Unassembled WGS sequence"/>
</dbReference>
<dbReference type="InterPro" id="IPR001564">
    <property type="entry name" value="Nucleoside_diP_kinase"/>
</dbReference>
<dbReference type="CDD" id="cd04413">
    <property type="entry name" value="NDPk_I"/>
    <property type="match status" value="1"/>
</dbReference>